<dbReference type="SUPFAM" id="SSF53901">
    <property type="entry name" value="Thiolase-like"/>
    <property type="match status" value="2"/>
</dbReference>
<keyword evidence="5" id="KW-0511">Multifunctional enzyme</keyword>
<evidence type="ECO:0000256" key="3">
    <source>
        <dbReference type="ARBA" id="ARBA00022679"/>
    </source>
</evidence>
<evidence type="ECO:0000256" key="5">
    <source>
        <dbReference type="ARBA" id="ARBA00023268"/>
    </source>
</evidence>
<dbReference type="InterPro" id="IPR020806">
    <property type="entry name" value="PKS_PP-bd"/>
</dbReference>
<dbReference type="Gene3D" id="3.30.70.3290">
    <property type="match status" value="2"/>
</dbReference>
<dbReference type="PANTHER" id="PTHR43775">
    <property type="entry name" value="FATTY ACID SYNTHASE"/>
    <property type="match status" value="1"/>
</dbReference>
<dbReference type="KEGG" id="sarm:DVA86_31855"/>
<keyword evidence="6" id="KW-0012">Acyltransferase</keyword>
<dbReference type="FunFam" id="3.40.366.10:FF:000002">
    <property type="entry name" value="Probable polyketide synthase 2"/>
    <property type="match status" value="2"/>
</dbReference>
<evidence type="ECO:0000259" key="8">
    <source>
        <dbReference type="PROSITE" id="PS50075"/>
    </source>
</evidence>
<keyword evidence="1" id="KW-0596">Phosphopantetheine</keyword>
<evidence type="ECO:0000256" key="1">
    <source>
        <dbReference type="ARBA" id="ARBA00022450"/>
    </source>
</evidence>
<dbReference type="FunFam" id="1.10.1200.10:FF:000007">
    <property type="entry name" value="Probable polyketide synthase pks17"/>
    <property type="match status" value="1"/>
</dbReference>
<keyword evidence="2" id="KW-0597">Phosphoprotein</keyword>
<evidence type="ECO:0000259" key="9">
    <source>
        <dbReference type="PROSITE" id="PS52004"/>
    </source>
</evidence>
<evidence type="ECO:0000256" key="2">
    <source>
        <dbReference type="ARBA" id="ARBA00022553"/>
    </source>
</evidence>
<dbReference type="Proteomes" id="UP000254425">
    <property type="component" value="Chromosome"/>
</dbReference>
<evidence type="ECO:0000256" key="7">
    <source>
        <dbReference type="SAM" id="MobiDB-lite"/>
    </source>
</evidence>
<gene>
    <name evidence="10" type="ORF">DVA86_31855</name>
</gene>
<dbReference type="InterPro" id="IPR050091">
    <property type="entry name" value="PKS_NRPS_Biosynth_Enz"/>
</dbReference>
<dbReference type="PANTHER" id="PTHR43775:SF51">
    <property type="entry name" value="INACTIVE PHENOLPHTHIOCEROL SYNTHESIS POLYKETIDE SYNTHASE TYPE I PKS1-RELATED"/>
    <property type="match status" value="1"/>
</dbReference>
<dbReference type="Gene3D" id="3.40.47.10">
    <property type="match status" value="2"/>
</dbReference>
<dbReference type="InterPro" id="IPR016039">
    <property type="entry name" value="Thiolase-like"/>
</dbReference>
<name>A0A345XXX1_9ACTN</name>
<dbReference type="GO" id="GO:0033068">
    <property type="term" value="P:macrolide biosynthetic process"/>
    <property type="evidence" value="ECO:0007669"/>
    <property type="project" value="UniProtKB-ARBA"/>
</dbReference>
<dbReference type="InterPro" id="IPR032821">
    <property type="entry name" value="PKS_assoc"/>
</dbReference>
<feature type="domain" description="Ketosynthase family 3 (KS3)" evidence="9">
    <location>
        <begin position="16"/>
        <end position="448"/>
    </location>
</feature>
<feature type="domain" description="Ketosynthase family 3 (KS3)" evidence="9">
    <location>
        <begin position="1082"/>
        <end position="1508"/>
    </location>
</feature>
<dbReference type="Gene3D" id="3.40.366.10">
    <property type="entry name" value="Malonyl-Coenzyme A Acyl Carrier Protein, domain 2"/>
    <property type="match status" value="2"/>
</dbReference>
<dbReference type="SMART" id="SM00823">
    <property type="entry name" value="PKS_PP"/>
    <property type="match status" value="1"/>
</dbReference>
<dbReference type="SUPFAM" id="SSF52151">
    <property type="entry name" value="FabD/lysophospholipase-like"/>
    <property type="match status" value="2"/>
</dbReference>
<dbReference type="FunFam" id="3.40.47.10:FF:000019">
    <property type="entry name" value="Polyketide synthase type I"/>
    <property type="match status" value="1"/>
</dbReference>
<dbReference type="InterPro" id="IPR014030">
    <property type="entry name" value="Ketoacyl_synth_N"/>
</dbReference>
<dbReference type="InterPro" id="IPR018201">
    <property type="entry name" value="Ketoacyl_synth_AS"/>
</dbReference>
<dbReference type="PROSITE" id="PS00606">
    <property type="entry name" value="KS3_1"/>
    <property type="match status" value="1"/>
</dbReference>
<dbReference type="InterPro" id="IPR014031">
    <property type="entry name" value="Ketoacyl_synth_C"/>
</dbReference>
<dbReference type="SUPFAM" id="SSF47336">
    <property type="entry name" value="ACP-like"/>
    <property type="match status" value="1"/>
</dbReference>
<organism evidence="10 11">
    <name type="scientific">Streptomyces armeniacus</name>
    <dbReference type="NCBI Taxonomy" id="83291"/>
    <lineage>
        <taxon>Bacteria</taxon>
        <taxon>Bacillati</taxon>
        <taxon>Actinomycetota</taxon>
        <taxon>Actinomycetes</taxon>
        <taxon>Kitasatosporales</taxon>
        <taxon>Streptomycetaceae</taxon>
        <taxon>Streptomyces</taxon>
    </lineage>
</organism>
<evidence type="ECO:0000313" key="10">
    <source>
        <dbReference type="EMBL" id="AXK36487.1"/>
    </source>
</evidence>
<dbReference type="Pfam" id="PF16197">
    <property type="entry name" value="KAsynt_C_assoc"/>
    <property type="match status" value="2"/>
</dbReference>
<feature type="region of interest" description="Disordered" evidence="7">
    <location>
        <begin position="935"/>
        <end position="966"/>
    </location>
</feature>
<dbReference type="InterPro" id="IPR001227">
    <property type="entry name" value="Ac_transferase_dom_sf"/>
</dbReference>
<feature type="domain" description="Carrier" evidence="8">
    <location>
        <begin position="980"/>
        <end position="1055"/>
    </location>
</feature>
<dbReference type="Pfam" id="PF00109">
    <property type="entry name" value="ketoacyl-synt"/>
    <property type="match status" value="2"/>
</dbReference>
<dbReference type="GO" id="GO:0004312">
    <property type="term" value="F:fatty acid synthase activity"/>
    <property type="evidence" value="ECO:0007669"/>
    <property type="project" value="TreeGrafter"/>
</dbReference>
<protein>
    <submittedName>
        <fullName evidence="10">Polyketide synthase</fullName>
    </submittedName>
</protein>
<accession>A0A345XXX1</accession>
<dbReference type="Pfam" id="PF00550">
    <property type="entry name" value="PP-binding"/>
    <property type="match status" value="1"/>
</dbReference>
<dbReference type="CDD" id="cd00833">
    <property type="entry name" value="PKS"/>
    <property type="match status" value="2"/>
</dbReference>
<dbReference type="InterPro" id="IPR016035">
    <property type="entry name" value="Acyl_Trfase/lysoPLipase"/>
</dbReference>
<dbReference type="InterPro" id="IPR009081">
    <property type="entry name" value="PP-bd_ACP"/>
</dbReference>
<dbReference type="SMART" id="SM00825">
    <property type="entry name" value="PKS_KS"/>
    <property type="match status" value="2"/>
</dbReference>
<dbReference type="Gene3D" id="1.10.1200.10">
    <property type="entry name" value="ACP-like"/>
    <property type="match status" value="1"/>
</dbReference>
<dbReference type="InterPro" id="IPR016036">
    <property type="entry name" value="Malonyl_transacylase_ACP-bd"/>
</dbReference>
<keyword evidence="3" id="KW-0808">Transferase</keyword>
<dbReference type="SMART" id="SM00827">
    <property type="entry name" value="PKS_AT"/>
    <property type="match status" value="2"/>
</dbReference>
<dbReference type="PROSITE" id="PS52004">
    <property type="entry name" value="KS3_2"/>
    <property type="match status" value="2"/>
</dbReference>
<dbReference type="Pfam" id="PF00698">
    <property type="entry name" value="Acyl_transf_1"/>
    <property type="match status" value="2"/>
</dbReference>
<dbReference type="Pfam" id="PF02801">
    <property type="entry name" value="Ketoacyl-synt_C"/>
    <property type="match status" value="2"/>
</dbReference>
<dbReference type="EMBL" id="CP031320">
    <property type="protein sequence ID" value="AXK36487.1"/>
    <property type="molecule type" value="Genomic_DNA"/>
</dbReference>
<dbReference type="GO" id="GO:0006633">
    <property type="term" value="P:fatty acid biosynthetic process"/>
    <property type="evidence" value="ECO:0007669"/>
    <property type="project" value="InterPro"/>
</dbReference>
<dbReference type="InterPro" id="IPR036736">
    <property type="entry name" value="ACP-like_sf"/>
</dbReference>
<evidence type="ECO:0000313" key="11">
    <source>
        <dbReference type="Proteomes" id="UP000254425"/>
    </source>
</evidence>
<dbReference type="InterPro" id="IPR014043">
    <property type="entry name" value="Acyl_transferase_dom"/>
</dbReference>
<evidence type="ECO:0000256" key="6">
    <source>
        <dbReference type="ARBA" id="ARBA00023315"/>
    </source>
</evidence>
<dbReference type="GO" id="GO:0031177">
    <property type="term" value="F:phosphopantetheine binding"/>
    <property type="evidence" value="ECO:0007669"/>
    <property type="project" value="InterPro"/>
</dbReference>
<proteinExistence type="predicted"/>
<dbReference type="InterPro" id="IPR020841">
    <property type="entry name" value="PKS_Beta-ketoAc_synthase_dom"/>
</dbReference>
<dbReference type="PROSITE" id="PS50075">
    <property type="entry name" value="CARRIER"/>
    <property type="match status" value="1"/>
</dbReference>
<dbReference type="GO" id="GO:0004315">
    <property type="term" value="F:3-oxoacyl-[acyl-carrier-protein] synthase activity"/>
    <property type="evidence" value="ECO:0007669"/>
    <property type="project" value="InterPro"/>
</dbReference>
<keyword evidence="4" id="KW-0045">Antibiotic biosynthesis</keyword>
<dbReference type="SUPFAM" id="SSF55048">
    <property type="entry name" value="Probable ACP-binding domain of malonyl-CoA ACP transacylase"/>
    <property type="match status" value="2"/>
</dbReference>
<reference evidence="10 11" key="1">
    <citation type="submission" date="2018-07" db="EMBL/GenBank/DDBJ databases">
        <title>Draft genome of the type strain Streptomyces armeniacus ATCC 15676.</title>
        <authorList>
            <person name="Labana P."/>
            <person name="Gosse J.T."/>
            <person name="Boddy C.N."/>
        </authorList>
    </citation>
    <scope>NUCLEOTIDE SEQUENCE [LARGE SCALE GENOMIC DNA]</scope>
    <source>
        <strain evidence="10 11">ATCC 15676</strain>
    </source>
</reference>
<sequence>MHGDIEPRPLETPEPRRAVAIVGLSCRLPSANGPEELWRLLAEGASGISAPAVEPADGELAYGESADGELTEGAESAGRRGALPGGFLDRIDEFDAAFFGISPREAVEMDPQQRLMLELGWEALEDAAILPGALRDTRTGVFVGAFADDYATLLARSGRPYTQHSLTGTSRGIIANRISYTLGLRGPSMTVDAAQASSLVAVHLACESLRKGESTLALAGGVNLIADPESTARTVEFGALSPDGRCYTFDARANGYVRGEGGGFVVLKPLDRALADGDPVYAVIRGGAVNNDGATDGLTVPRAESQAEVVRAACAHAGVDPHAVQYVELHGTGTRVGDPVEAAALGAALGDGRPDASELVVGSAKTNVGHLEGAAGIVGLLKTALAIRHRRIPASLNFATPHPDIPLEALNLRVQTAPGPWPYEDRPLLAGISSFGMGGTNCHLVLAEPDSVPAPVRDPGRAVDRPARVDAPGARPWPWLVSGRDAAALSAQAARLRAHLEGHPDLSPVDVGWSLATTRSTFAERAVVVGRDRRSLLDGLAALERGDAAAGLVRGRRSGTDAAGSGGLTALFTGQGSQFAGMGREAYGSFPRFAAEFDAVCDALDAHLDGHVGRPLREVVFADEGTPEAGLLSQTAYTQAALFALETALYRLFEHWGLRPDALAGHSIGELTAAHVAGVLSLDDAAKLVAARGRLMQALPVAGASSGGAMASLEASEGEVLEALAVRGGQLGVAAVNGPESVVVSGAEDAVLELLSEWRRRGRKAKRLRVSHAFHSPLMDPMLADFERVARELSYAPPRVPVISNVTGAVAAAEELCSPAYWVRHVRSTVRFQDAVRTAWERGTTAFLEVGPGGVLTGMAEDCVAAAADTGAEPVLVPTLLPGRPEPEALFTALARLHVRGTHVGWDAVYGEQAPRTVPLPRYAFQRQSFWPSAAELAPGGRPSAEPLPAEPDTSEESSAGGGTTWATRLAGRPAAEQRDELLELVRTHVAIVLGHVTPDTVDTGLAFKDLGFESASAVELRNRLNEATGLRLPPSLTYNHPTPAALVSYLLTELGDEAGSPGAGEPGPAAGERARGPLHADEPIAVVGMACRYPGGVTAPADLWRLVTDEGDAIGPFPANRDWDVDGLYDPDPETPGTSYAREGGFLYDADEFDPAFFGISPREALAMDPQQRLLLETAWEAFERAGIAPETLRGERAGVFVGATTQDYGPRLHEAPEGLDGYLLTGNTVSVVSGRVAYTFGLEGPAVTVDTACSSSLVALHLAAQALRGGECDMALAGGVNVMAGPGMFTEFSRQRGLAANGRCKAFAGAADGTGWGEGVGMLLVERLSDARRRGHPVLAVVRGSAVNQDGASNGLAAPNGLSQQRVIRQALTNARLTAADVDAVEAHGTGTSLGDPIEAEALLATYGQERAADRPLWLGSVKSNIGHAQAAAGVAGVIKMVEAMRHGQLPRTLHVDEPSPHVDWDAGAVSLLTEPVAWPEADRPRRAAVSSFGISGTNAHVILEAAAPTEAVEPPVEPVDSPVPWVLSGKSEQALRDQAARLHAHVSANPELGVAEIGHVLATGRTHFEHRAAVVGQDRETFLTGMHALAEGGTGAGLVTPGTPVRDSGKTVFVFPGQGSQWPGMARELLHSSPVFAQHLHACADALAPHTDWSLIDVLTRPEEHAETLERVEVIQPVLFAVMVSLARLWQHHGIQPDAVIGHSQGEIAAAHIAGALTLDDAAKTVALRSRALVALAGTGTMASIPLPATDVDLTDWGERITIAAHNGPNSTVIAGETAAVEEYVTACRTEGIRARTIPVDYASHSPHVEPIREHILTELADLTPTTSTVPFYSTVTGALHQTDRLNADYWYTNLRSTVRFHDTLTALNADGHQVYIETSPHPVLTTAIQDTLEELDTQATITGTLRRDHHSPTQFLTALTTTWTQNSNTTPTCTLSLPQLRYSTPKPQLR</sequence>
<keyword evidence="11" id="KW-1185">Reference proteome</keyword>
<evidence type="ECO:0000256" key="4">
    <source>
        <dbReference type="ARBA" id="ARBA00023194"/>
    </source>
</evidence>